<keyword evidence="2" id="KW-0479">Metal-binding</keyword>
<organism evidence="6">
    <name type="scientific">Paraprevotella clara</name>
    <dbReference type="NCBI Taxonomy" id="454154"/>
    <lineage>
        <taxon>Bacteria</taxon>
        <taxon>Pseudomonadati</taxon>
        <taxon>Bacteroidota</taxon>
        <taxon>Bacteroidia</taxon>
        <taxon>Bacteroidales</taxon>
        <taxon>Prevotellaceae</taxon>
        <taxon>Paraprevotella</taxon>
    </lineage>
</organism>
<dbReference type="GO" id="GO:0051539">
    <property type="term" value="F:4 iron, 4 sulfur cluster binding"/>
    <property type="evidence" value="ECO:0007669"/>
    <property type="project" value="UniProtKB-KW"/>
</dbReference>
<evidence type="ECO:0000256" key="3">
    <source>
        <dbReference type="ARBA" id="ARBA00023004"/>
    </source>
</evidence>
<name>A0A6N2YLA8_9BACT</name>
<evidence type="ECO:0000256" key="1">
    <source>
        <dbReference type="ARBA" id="ARBA00022485"/>
    </source>
</evidence>
<dbReference type="GO" id="GO:0016829">
    <property type="term" value="F:lyase activity"/>
    <property type="evidence" value="ECO:0007669"/>
    <property type="project" value="UniProtKB-KW"/>
</dbReference>
<dbReference type="CDD" id="cd00056">
    <property type="entry name" value="ENDO3c"/>
    <property type="match status" value="1"/>
</dbReference>
<dbReference type="GO" id="GO:0046872">
    <property type="term" value="F:metal ion binding"/>
    <property type="evidence" value="ECO:0007669"/>
    <property type="project" value="UniProtKB-KW"/>
</dbReference>
<dbReference type="SUPFAM" id="SSF48150">
    <property type="entry name" value="DNA-glycosylase"/>
    <property type="match status" value="1"/>
</dbReference>
<dbReference type="AlphaFoldDB" id="A0A6N2YLA8"/>
<dbReference type="SMART" id="SM00478">
    <property type="entry name" value="ENDO3c"/>
    <property type="match status" value="1"/>
</dbReference>
<evidence type="ECO:0000313" key="6">
    <source>
        <dbReference type="EMBL" id="VYT66917.1"/>
    </source>
</evidence>
<keyword evidence="4" id="KW-0411">Iron-sulfur</keyword>
<keyword evidence="3" id="KW-0408">Iron</keyword>
<dbReference type="InterPro" id="IPR011257">
    <property type="entry name" value="DNA_glycosylase"/>
</dbReference>
<evidence type="ECO:0000259" key="5">
    <source>
        <dbReference type="SMART" id="SM00478"/>
    </source>
</evidence>
<evidence type="ECO:0000256" key="4">
    <source>
        <dbReference type="ARBA" id="ARBA00023014"/>
    </source>
</evidence>
<dbReference type="PANTHER" id="PTHR10359">
    <property type="entry name" value="A/G-SPECIFIC ADENINE GLYCOSYLASE/ENDONUCLEASE III"/>
    <property type="match status" value="1"/>
</dbReference>
<dbReference type="Gene3D" id="1.10.340.30">
    <property type="entry name" value="Hypothetical protein, domain 2"/>
    <property type="match status" value="1"/>
</dbReference>
<dbReference type="RefSeq" id="WP_412441693.1">
    <property type="nucleotide sequence ID" value="NZ_CACRUT010000001.1"/>
</dbReference>
<dbReference type="EMBL" id="CACRUT010000001">
    <property type="protein sequence ID" value="VYT66917.1"/>
    <property type="molecule type" value="Genomic_DNA"/>
</dbReference>
<dbReference type="InterPro" id="IPR003265">
    <property type="entry name" value="HhH-GPD_domain"/>
</dbReference>
<keyword evidence="6" id="KW-0456">Lyase</keyword>
<feature type="domain" description="HhH-GPD" evidence="5">
    <location>
        <begin position="34"/>
        <end position="184"/>
    </location>
</feature>
<protein>
    <submittedName>
        <fullName evidence="6">Ultraviolet N-glycosylase/AP lyase</fullName>
    </submittedName>
</protein>
<dbReference type="PANTHER" id="PTHR10359:SF19">
    <property type="entry name" value="DNA REPAIR GLYCOSYLASE MJ1434-RELATED"/>
    <property type="match status" value="1"/>
</dbReference>
<accession>A0A6N2YLA8</accession>
<dbReference type="Gene3D" id="1.10.1670.10">
    <property type="entry name" value="Helix-hairpin-Helix base-excision DNA repair enzymes (C-terminal)"/>
    <property type="match status" value="1"/>
</dbReference>
<keyword evidence="1" id="KW-0004">4Fe-4S</keyword>
<sequence>MLNALDIYNSLNSAYGPAVWWSDNAYTVMVEAILVQNTSWSSVEKVMQTLPQELKPLYISSLSDVELESLIRPCGFAKRKSATIIRITNWFRQFEYDVEKIKSFETDELRNRLRSIKGIGNETADVISVYAFHKPVFIVDAYSQRFLMKLGLNFDTDEEIKRFFEKSFRKDYRLFGWIHWLILQHGIKRCKKTPICHDCIFKNKCTSVVPIME</sequence>
<gene>
    <name evidence="6" type="primary">pdg</name>
    <name evidence="6" type="ORF">PCLFYP37_00081</name>
</gene>
<dbReference type="GO" id="GO:0006284">
    <property type="term" value="P:base-excision repair"/>
    <property type="evidence" value="ECO:0007669"/>
    <property type="project" value="InterPro"/>
</dbReference>
<evidence type="ECO:0000256" key="2">
    <source>
        <dbReference type="ARBA" id="ARBA00022723"/>
    </source>
</evidence>
<reference evidence="6" key="1">
    <citation type="submission" date="2019-11" db="EMBL/GenBank/DDBJ databases">
        <authorList>
            <person name="Feng L."/>
        </authorList>
    </citation>
    <scope>NUCLEOTIDE SEQUENCE</scope>
    <source>
        <strain evidence="6">PclaraLFYP37</strain>
    </source>
</reference>
<dbReference type="PIRSF" id="PIRSF001435">
    <property type="entry name" value="Nth"/>
    <property type="match status" value="1"/>
</dbReference>
<dbReference type="Pfam" id="PF00730">
    <property type="entry name" value="HhH-GPD"/>
    <property type="match status" value="1"/>
</dbReference>
<proteinExistence type="predicted"/>
<dbReference type="InterPro" id="IPR023170">
    <property type="entry name" value="HhH_base_excis_C"/>
</dbReference>